<dbReference type="PANTHER" id="PTHR46354:SF7">
    <property type="entry name" value="PROTEIN DOG1-LIKE 1"/>
    <property type="match status" value="1"/>
</dbReference>
<evidence type="ECO:0000313" key="3">
    <source>
        <dbReference type="Proteomes" id="UP001417504"/>
    </source>
</evidence>
<sequence length="173" mass="20041">MWIASSIYEKQSQQQQRFQALIAMSLNHFEEYAKKRRQLARTGTPSFLFSPTWTSSFENSHNRIACCRPPIYIRLLYCLCGSGLESQLSDFLRGVRRGNLGDLSVWQLQRINELHGKIISAEEKTTSELASLQESLAVQRFVVMSTEFWRSPTEASSDENVRCLESKGWPWWI</sequence>
<feature type="domain" description="DOG1" evidence="1">
    <location>
        <begin position="1"/>
        <end position="173"/>
    </location>
</feature>
<keyword evidence="3" id="KW-1185">Reference proteome</keyword>
<gene>
    <name evidence="2" type="ORF">Sjap_000535</name>
</gene>
<dbReference type="InterPro" id="IPR051886">
    <property type="entry name" value="Seed_Dev/Stress_Resp_Reg"/>
</dbReference>
<dbReference type="PANTHER" id="PTHR46354">
    <property type="entry name" value="DOG1 DOMAIN-CONTAINING PROTEIN"/>
    <property type="match status" value="1"/>
</dbReference>
<organism evidence="2 3">
    <name type="scientific">Stephania japonica</name>
    <dbReference type="NCBI Taxonomy" id="461633"/>
    <lineage>
        <taxon>Eukaryota</taxon>
        <taxon>Viridiplantae</taxon>
        <taxon>Streptophyta</taxon>
        <taxon>Embryophyta</taxon>
        <taxon>Tracheophyta</taxon>
        <taxon>Spermatophyta</taxon>
        <taxon>Magnoliopsida</taxon>
        <taxon>Ranunculales</taxon>
        <taxon>Menispermaceae</taxon>
        <taxon>Menispermoideae</taxon>
        <taxon>Cissampelideae</taxon>
        <taxon>Stephania</taxon>
    </lineage>
</organism>
<dbReference type="AlphaFoldDB" id="A0AAP0PSJ1"/>
<dbReference type="Pfam" id="PF14144">
    <property type="entry name" value="DOG1"/>
    <property type="match status" value="1"/>
</dbReference>
<dbReference type="PROSITE" id="PS51806">
    <property type="entry name" value="DOG1"/>
    <property type="match status" value="1"/>
</dbReference>
<dbReference type="GO" id="GO:0043565">
    <property type="term" value="F:sequence-specific DNA binding"/>
    <property type="evidence" value="ECO:0007669"/>
    <property type="project" value="InterPro"/>
</dbReference>
<name>A0AAP0PSJ1_9MAGN</name>
<protein>
    <recommendedName>
        <fullName evidence="1">DOG1 domain-containing protein</fullName>
    </recommendedName>
</protein>
<dbReference type="InterPro" id="IPR025422">
    <property type="entry name" value="TGA_domain"/>
</dbReference>
<dbReference type="EMBL" id="JBBNAE010000001">
    <property type="protein sequence ID" value="KAK9153055.1"/>
    <property type="molecule type" value="Genomic_DNA"/>
</dbReference>
<evidence type="ECO:0000313" key="2">
    <source>
        <dbReference type="EMBL" id="KAK9153055.1"/>
    </source>
</evidence>
<evidence type="ECO:0000259" key="1">
    <source>
        <dbReference type="PROSITE" id="PS51806"/>
    </source>
</evidence>
<reference evidence="2 3" key="1">
    <citation type="submission" date="2024-01" db="EMBL/GenBank/DDBJ databases">
        <title>Genome assemblies of Stephania.</title>
        <authorList>
            <person name="Yang L."/>
        </authorList>
    </citation>
    <scope>NUCLEOTIDE SEQUENCE [LARGE SCALE GENOMIC DNA]</scope>
    <source>
        <strain evidence="2">QJT</strain>
        <tissue evidence="2">Leaf</tissue>
    </source>
</reference>
<accession>A0AAP0PSJ1</accession>
<dbReference type="Proteomes" id="UP001417504">
    <property type="component" value="Unassembled WGS sequence"/>
</dbReference>
<comment type="caution">
    <text evidence="2">The sequence shown here is derived from an EMBL/GenBank/DDBJ whole genome shotgun (WGS) entry which is preliminary data.</text>
</comment>
<dbReference type="GO" id="GO:0006351">
    <property type="term" value="P:DNA-templated transcription"/>
    <property type="evidence" value="ECO:0007669"/>
    <property type="project" value="InterPro"/>
</dbReference>
<proteinExistence type="predicted"/>